<reference evidence="1" key="2">
    <citation type="submission" date="2015-06" db="UniProtKB">
        <authorList>
            <consortium name="EnsemblPlants"/>
        </authorList>
    </citation>
    <scope>IDENTIFICATION</scope>
    <source>
        <strain evidence="1">DM1-3 516 R44</strain>
    </source>
</reference>
<dbReference type="AlphaFoldDB" id="M1DJD6"/>
<accession>M1DJD6</accession>
<protein>
    <submittedName>
        <fullName evidence="1">Uncharacterized protein</fullName>
    </submittedName>
</protein>
<dbReference type="PANTHER" id="PTHR36264:SF7">
    <property type="entry name" value="TF-B3 DOMAIN-CONTAINING PROTEIN"/>
    <property type="match status" value="1"/>
</dbReference>
<proteinExistence type="predicted"/>
<dbReference type="HOGENOM" id="CLU_1386322_0_0_1"/>
<reference evidence="2" key="1">
    <citation type="journal article" date="2011" name="Nature">
        <title>Genome sequence and analysis of the tuber crop potato.</title>
        <authorList>
            <consortium name="The Potato Genome Sequencing Consortium"/>
        </authorList>
    </citation>
    <scope>NUCLEOTIDE SEQUENCE [LARGE SCALE GENOMIC DNA]</scope>
    <source>
        <strain evidence="2">cv. DM1-3 516 R44</strain>
    </source>
</reference>
<dbReference type="Proteomes" id="UP000011115">
    <property type="component" value="Unassembled WGS sequence"/>
</dbReference>
<keyword evidence="2" id="KW-1185">Reference proteome</keyword>
<organism evidence="1 2">
    <name type="scientific">Solanum tuberosum</name>
    <name type="common">Potato</name>
    <dbReference type="NCBI Taxonomy" id="4113"/>
    <lineage>
        <taxon>Eukaryota</taxon>
        <taxon>Viridiplantae</taxon>
        <taxon>Streptophyta</taxon>
        <taxon>Embryophyta</taxon>
        <taxon>Tracheophyta</taxon>
        <taxon>Spermatophyta</taxon>
        <taxon>Magnoliopsida</taxon>
        <taxon>eudicotyledons</taxon>
        <taxon>Gunneridae</taxon>
        <taxon>Pentapetalae</taxon>
        <taxon>asterids</taxon>
        <taxon>lamiids</taxon>
        <taxon>Solanales</taxon>
        <taxon>Solanaceae</taxon>
        <taxon>Solanoideae</taxon>
        <taxon>Solaneae</taxon>
        <taxon>Solanum</taxon>
    </lineage>
</organism>
<evidence type="ECO:0000313" key="1">
    <source>
        <dbReference type="EnsemblPlants" id="PGSC0003DMT400089998"/>
    </source>
</evidence>
<dbReference type="InParanoid" id="M1DJD6"/>
<dbReference type="EnsemblPlants" id="PGSC0003DMT400089998">
    <property type="protein sequence ID" value="PGSC0003DMT400089998"/>
    <property type="gene ID" value="PGSC0003DMG400039569"/>
</dbReference>
<dbReference type="Gramene" id="PGSC0003DMT400089998">
    <property type="protein sequence ID" value="PGSC0003DMT400089998"/>
    <property type="gene ID" value="PGSC0003DMG400039569"/>
</dbReference>
<dbReference type="PaxDb" id="4113-PGSC0003DMT400089998"/>
<name>M1DJD6_SOLTU</name>
<sequence>MANQQRQRLIPLKKKKTFFFNFISSKAEEEANNTPRKRTREVLETGNVTTMFDFMPSKAEEEANNTPRIITRELIETGSARIFDPNNIYYIRSTISHCELSNGELLIPFSVMLLNIFPYMDLEIARSFVNENEVHVKLWDDTENNVPKKYGCGRFTVRKLPEDDYHLSIVTLIKDRVLVIGDKIGLCWHPWNSTFVF</sequence>
<dbReference type="PANTHER" id="PTHR36264">
    <property type="entry name" value="SET DOMAIN-CONTAINING PROTEIN"/>
    <property type="match status" value="1"/>
</dbReference>
<evidence type="ECO:0000313" key="2">
    <source>
        <dbReference type="Proteomes" id="UP000011115"/>
    </source>
</evidence>